<protein>
    <submittedName>
        <fullName evidence="1">Uncharacterized protein</fullName>
    </submittedName>
</protein>
<sequence>MVAINPGKRTRQARDAQRKQDINALANASIGYYTLAGNYPRENTCDSSRGRGASCPITTPELDWPYPSNSYFYQELVTNQEFLKKLPKDPVNDTTFYYRYEPKADTQDACGGASPPCTIYWIGVRLESVDNQAEAGRRVFRCSDNTNLPPDASGVSQGAGCKEVLYPPSNNFDTTNNLF</sequence>
<dbReference type="Proteomes" id="UP000034854">
    <property type="component" value="Unassembled WGS sequence"/>
</dbReference>
<proteinExistence type="predicted"/>
<dbReference type="Gene3D" id="3.30.700.10">
    <property type="entry name" value="Glycoprotein, Type 4 Pilin"/>
    <property type="match status" value="1"/>
</dbReference>
<gene>
    <name evidence="1" type="ORF">UU34_C0009G0004</name>
</gene>
<name>A0A0G0UH47_9BACT</name>
<reference evidence="1 2" key="1">
    <citation type="journal article" date="2015" name="Nature">
        <title>rRNA introns, odd ribosomes, and small enigmatic genomes across a large radiation of phyla.</title>
        <authorList>
            <person name="Brown C.T."/>
            <person name="Hug L.A."/>
            <person name="Thomas B.C."/>
            <person name="Sharon I."/>
            <person name="Castelle C.J."/>
            <person name="Singh A."/>
            <person name="Wilkins M.J."/>
            <person name="Williams K.H."/>
            <person name="Banfield J.F."/>
        </authorList>
    </citation>
    <scope>NUCLEOTIDE SEQUENCE [LARGE SCALE GENOMIC DNA]</scope>
</reference>
<evidence type="ECO:0000313" key="1">
    <source>
        <dbReference type="EMBL" id="KKR86836.1"/>
    </source>
</evidence>
<dbReference type="EMBL" id="LCAG01000009">
    <property type="protein sequence ID" value="KKR86836.1"/>
    <property type="molecule type" value="Genomic_DNA"/>
</dbReference>
<dbReference type="AlphaFoldDB" id="A0A0G0UH47"/>
<organism evidence="1 2">
    <name type="scientific">Candidatus Curtissbacteria bacterium GW2011_GWA1_41_11</name>
    <dbReference type="NCBI Taxonomy" id="1618409"/>
    <lineage>
        <taxon>Bacteria</taxon>
        <taxon>Candidatus Curtissiibacteriota</taxon>
    </lineage>
</organism>
<accession>A0A0G0UH47</accession>
<comment type="caution">
    <text evidence="1">The sequence shown here is derived from an EMBL/GenBank/DDBJ whole genome shotgun (WGS) entry which is preliminary data.</text>
</comment>
<evidence type="ECO:0000313" key="2">
    <source>
        <dbReference type="Proteomes" id="UP000034854"/>
    </source>
</evidence>